<dbReference type="Proteomes" id="UP000243745">
    <property type="component" value="Unassembled WGS sequence"/>
</dbReference>
<organism evidence="1 2">
    <name type="scientific">Ruminobacter amylophilus</name>
    <dbReference type="NCBI Taxonomy" id="867"/>
    <lineage>
        <taxon>Bacteria</taxon>
        <taxon>Pseudomonadati</taxon>
        <taxon>Pseudomonadota</taxon>
        <taxon>Gammaproteobacteria</taxon>
        <taxon>Aeromonadales</taxon>
        <taxon>Succinivibrionaceae</taxon>
        <taxon>Ruminobacter</taxon>
    </lineage>
</organism>
<evidence type="ECO:0000313" key="1">
    <source>
        <dbReference type="EMBL" id="SFP71981.1"/>
    </source>
</evidence>
<protein>
    <submittedName>
        <fullName evidence="1">Uncharacterized protein</fullName>
    </submittedName>
</protein>
<accession>A0A662ZN03</accession>
<dbReference type="OrthoDB" id="3239452at2"/>
<evidence type="ECO:0000313" key="2">
    <source>
        <dbReference type="Proteomes" id="UP000243745"/>
    </source>
</evidence>
<gene>
    <name evidence="1" type="ORF">SAMN02910344_02142</name>
</gene>
<sequence>MQNSGNDVLRNLSKTNLPAAMVNMTLEAGKSLHAYLNGTIDGAECLERMGQSGFSMVVASMSATVGQVVIPIPIVGAVIGSALGYALSSACYGCLVSSLKDAKLSRENRIRIERECQEHIKFIRQCREELEKYFDDRLNFYKQAFYEGFTEISRACDTGDYDGFIGACNKLNSKMGGKNMQFSNTSLLMDLVRMMSILPSSQS</sequence>
<dbReference type="AlphaFoldDB" id="A0A662ZN03"/>
<dbReference type="EMBL" id="FOXF01000062">
    <property type="protein sequence ID" value="SFP71981.1"/>
    <property type="molecule type" value="Genomic_DNA"/>
</dbReference>
<reference evidence="1 2" key="1">
    <citation type="submission" date="2016-10" db="EMBL/GenBank/DDBJ databases">
        <authorList>
            <person name="Varghese N."/>
            <person name="Submissions S."/>
        </authorList>
    </citation>
    <scope>NUCLEOTIDE SEQUENCE [LARGE SCALE GENOMIC DNA]</scope>
    <source>
        <strain evidence="1 2">DSM 1361</strain>
    </source>
</reference>
<keyword evidence="2" id="KW-1185">Reference proteome</keyword>
<name>A0A662ZN03_9GAMM</name>
<dbReference type="RefSeq" id="WP_093143585.1">
    <property type="nucleotide sequence ID" value="NZ_FOXF01000062.1"/>
</dbReference>
<proteinExistence type="predicted"/>